<dbReference type="Proteomes" id="UP000199766">
    <property type="component" value="Unassembled WGS sequence"/>
</dbReference>
<dbReference type="OrthoDB" id="8911263at2"/>
<dbReference type="EMBL" id="FOGD01000005">
    <property type="protein sequence ID" value="SER18630.1"/>
    <property type="molecule type" value="Genomic_DNA"/>
</dbReference>
<evidence type="ECO:0000313" key="3">
    <source>
        <dbReference type="Proteomes" id="UP000199766"/>
    </source>
</evidence>
<proteinExistence type="predicted"/>
<evidence type="ECO:0000256" key="1">
    <source>
        <dbReference type="SAM" id="SignalP"/>
    </source>
</evidence>
<accession>A0A1H9M4J9</accession>
<protein>
    <submittedName>
        <fullName evidence="2">Uncharacterized protein</fullName>
    </submittedName>
</protein>
<dbReference type="AlphaFoldDB" id="A0A1H9M4J9"/>
<organism evidence="2 3">
    <name type="scientific">Giesbergeria anulus</name>
    <dbReference type="NCBI Taxonomy" id="180197"/>
    <lineage>
        <taxon>Bacteria</taxon>
        <taxon>Pseudomonadati</taxon>
        <taxon>Pseudomonadota</taxon>
        <taxon>Betaproteobacteria</taxon>
        <taxon>Burkholderiales</taxon>
        <taxon>Comamonadaceae</taxon>
        <taxon>Giesbergeria</taxon>
    </lineage>
</organism>
<dbReference type="InterPro" id="IPR013783">
    <property type="entry name" value="Ig-like_fold"/>
</dbReference>
<sequence length="239" mass="24841">MRFPLFVRQTLSAAGLCALAVPALAQVAITDPPLEHHFGKIPVGATYAAQYFSVFNQGSTPVTLGQVRVDSDMAVCMALGCPSIAPADFAVQGSDGCSGRTLQPGLGCSTLVGFVPTAPGARAARLVFPVQGGTQVERIVVGTGVSQPLECVLDWAERTYPTLFLQPTPTQVVSPYVARCYQGGALCVGADVAVPTFAPASIYYLLNGEVGRLGTLSDFAAVATQAQSSTLRCEQSSPQ</sequence>
<evidence type="ECO:0000313" key="2">
    <source>
        <dbReference type="EMBL" id="SER18630.1"/>
    </source>
</evidence>
<dbReference type="STRING" id="180197.SAMN02982919_01869"/>
<feature type="chain" id="PRO_5011525904" evidence="1">
    <location>
        <begin position="26"/>
        <end position="239"/>
    </location>
</feature>
<reference evidence="2 3" key="1">
    <citation type="submission" date="2016-10" db="EMBL/GenBank/DDBJ databases">
        <authorList>
            <person name="de Groot N.N."/>
        </authorList>
    </citation>
    <scope>NUCLEOTIDE SEQUENCE [LARGE SCALE GENOMIC DNA]</scope>
    <source>
        <strain evidence="2 3">ATCC 35958</strain>
    </source>
</reference>
<keyword evidence="1" id="KW-0732">Signal</keyword>
<dbReference type="Gene3D" id="2.60.40.10">
    <property type="entry name" value="Immunoglobulins"/>
    <property type="match status" value="1"/>
</dbReference>
<keyword evidence="3" id="KW-1185">Reference proteome</keyword>
<name>A0A1H9M4J9_9BURK</name>
<feature type="signal peptide" evidence="1">
    <location>
        <begin position="1"/>
        <end position="25"/>
    </location>
</feature>
<gene>
    <name evidence="2" type="ORF">SAMN02982919_01869</name>
</gene>
<dbReference type="RefSeq" id="WP_143059611.1">
    <property type="nucleotide sequence ID" value="NZ_FOGD01000005.1"/>
</dbReference>